<dbReference type="Gene3D" id="1.10.472.10">
    <property type="entry name" value="Cyclin-like"/>
    <property type="match status" value="1"/>
</dbReference>
<keyword evidence="3" id="KW-1185">Reference proteome</keyword>
<feature type="domain" description="Cyclin N-terminal" evidence="1">
    <location>
        <begin position="571"/>
        <end position="664"/>
    </location>
</feature>
<dbReference type="Proteomes" id="UP000603453">
    <property type="component" value="Unassembled WGS sequence"/>
</dbReference>
<evidence type="ECO:0000313" key="3">
    <source>
        <dbReference type="Proteomes" id="UP000603453"/>
    </source>
</evidence>
<evidence type="ECO:0000313" key="2">
    <source>
        <dbReference type="EMBL" id="KAG2204566.1"/>
    </source>
</evidence>
<dbReference type="Pfam" id="PF00134">
    <property type="entry name" value="Cyclin_N"/>
    <property type="match status" value="1"/>
</dbReference>
<dbReference type="InterPro" id="IPR036915">
    <property type="entry name" value="Cyclin-like_sf"/>
</dbReference>
<proteinExistence type="predicted"/>
<feature type="non-terminal residue" evidence="2">
    <location>
        <position position="1"/>
    </location>
</feature>
<dbReference type="AlphaFoldDB" id="A0A8H7R520"/>
<dbReference type="PANTHER" id="PTHR14248">
    <property type="entry name" value="CYCLIN Y, ISOFORM A"/>
    <property type="match status" value="1"/>
</dbReference>
<dbReference type="SUPFAM" id="SSF47954">
    <property type="entry name" value="Cyclin-like"/>
    <property type="match status" value="1"/>
</dbReference>
<dbReference type="OrthoDB" id="10250320at2759"/>
<dbReference type="EMBL" id="JAEPRD010000043">
    <property type="protein sequence ID" value="KAG2204566.1"/>
    <property type="molecule type" value="Genomic_DNA"/>
</dbReference>
<gene>
    <name evidence="2" type="ORF">INT47_012625</name>
</gene>
<sequence>NKDNGLTAIPSDMISVLQDAMPAMTLALQPVLSQPAHELVVNMLSTWITTSRITLHDEKKPAKPATLRSWASRSFSVNRSKSAVVPQKFEISDPPKLCRTPSFTDSESSCSTSSFSSHHASPSMYAPLLLDSTSHTSHLLQPPPAHNTVATATIAIGTAGKHVSRLPVSLKSRIDLLDTSGDTKSLLFIEETLTPLSSTFFHDNEHIHPPKAGAETDSPASVVAPSFTTASEDNDDSISTGISKDSKSVRRSFSTMFTQLGHSVKKVFKKKASVSDSRLKKTMSVQHNLRQHASSPLNSMTKKQMYSSLRAPVKAPNERPKVFLESFATYIPTEPITDASQVQVYNGSCPSSVSSLHSRRSPPIMQPQQNYWDGEATQSQQFDQLLDDIWERSQEYQDYFAAEEQNLSNSSFSTNFNNHFKNNAVWSPNQDNNITVRPSKTEGNMNKFDEGVPFVSVGQSTSQDSKRKSQQAKGNLNIEDVKAYKRSTSAYSNIRDYDLNWQASFHVEQKSRDKVAKTLKSVSWAFYNIIKRNHNLNEFACDAIFSENEYQVSDGSNYNLCSEPLTDWNDIYDQLAYVFDCGELTAEHAIITLIYVKRMLDLSRQSLWDFSWRMIVMSSLLTAVKVWDDCAIFNADFAMIFPELTLDVINTIERVFLTHLEWDVSVNCSDFARTYFHLRDIEHMMDQW</sequence>
<evidence type="ECO:0000259" key="1">
    <source>
        <dbReference type="Pfam" id="PF00134"/>
    </source>
</evidence>
<name>A0A8H7R520_9FUNG</name>
<organism evidence="2 3">
    <name type="scientific">Mucor saturninus</name>
    <dbReference type="NCBI Taxonomy" id="64648"/>
    <lineage>
        <taxon>Eukaryota</taxon>
        <taxon>Fungi</taxon>
        <taxon>Fungi incertae sedis</taxon>
        <taxon>Mucoromycota</taxon>
        <taxon>Mucoromycotina</taxon>
        <taxon>Mucoromycetes</taxon>
        <taxon>Mucorales</taxon>
        <taxon>Mucorineae</taxon>
        <taxon>Mucoraceae</taxon>
        <taxon>Mucor</taxon>
    </lineage>
</organism>
<protein>
    <recommendedName>
        <fullName evidence="1">Cyclin N-terminal domain-containing protein</fullName>
    </recommendedName>
</protein>
<accession>A0A8H7R520</accession>
<reference evidence="2" key="1">
    <citation type="submission" date="2020-12" db="EMBL/GenBank/DDBJ databases">
        <title>Metabolic potential, ecology and presence of endohyphal bacteria is reflected in genomic diversity of Mucoromycotina.</title>
        <authorList>
            <person name="Muszewska A."/>
            <person name="Okrasinska A."/>
            <person name="Steczkiewicz K."/>
            <person name="Drgas O."/>
            <person name="Orlowska M."/>
            <person name="Perlinska-Lenart U."/>
            <person name="Aleksandrzak-Piekarczyk T."/>
            <person name="Szatraj K."/>
            <person name="Zielenkiewicz U."/>
            <person name="Pilsyk S."/>
            <person name="Malc E."/>
            <person name="Mieczkowski P."/>
            <person name="Kruszewska J.S."/>
            <person name="Biernat P."/>
            <person name="Pawlowska J."/>
        </authorList>
    </citation>
    <scope>NUCLEOTIDE SEQUENCE</scope>
    <source>
        <strain evidence="2">WA0000017839</strain>
    </source>
</reference>
<dbReference type="InterPro" id="IPR006671">
    <property type="entry name" value="Cyclin_N"/>
</dbReference>
<comment type="caution">
    <text evidence="2">The sequence shown here is derived from an EMBL/GenBank/DDBJ whole genome shotgun (WGS) entry which is preliminary data.</text>
</comment>